<dbReference type="InterPro" id="IPR011992">
    <property type="entry name" value="EF-hand-dom_pair"/>
</dbReference>
<evidence type="ECO:0000256" key="1">
    <source>
        <dbReference type="ARBA" id="ARBA00022723"/>
    </source>
</evidence>
<evidence type="ECO:0000256" key="2">
    <source>
        <dbReference type="ARBA" id="ARBA00022837"/>
    </source>
</evidence>
<keyword evidence="2" id="KW-0106">Calcium</keyword>
<sequence>MANYARLKNVLLALQTRLQPLPEGASRPRDPASQKRLLVESLFKDLDADGDGHLSSSELAQHVLKEQDLEESFLGCSPSDLLRFDDYNSDGWLTLREFYTAFRVAMITVEGRPVLRTIYACSREGGLRPQAFLPVAPALPHPSEPMAKAQL</sequence>
<accession>L5M5N4</accession>
<evidence type="ECO:0000313" key="4">
    <source>
        <dbReference type="EMBL" id="ELK33691.1"/>
    </source>
</evidence>
<reference evidence="5" key="1">
    <citation type="journal article" date="2013" name="Science">
        <title>Comparative analysis of bat genomes provides insight into the evolution of flight and immunity.</title>
        <authorList>
            <person name="Zhang G."/>
            <person name="Cowled C."/>
            <person name="Shi Z."/>
            <person name="Huang Z."/>
            <person name="Bishop-Lilly K.A."/>
            <person name="Fang X."/>
            <person name="Wynne J.W."/>
            <person name="Xiong Z."/>
            <person name="Baker M.L."/>
            <person name="Zhao W."/>
            <person name="Tachedjian M."/>
            <person name="Zhu Y."/>
            <person name="Zhou P."/>
            <person name="Jiang X."/>
            <person name="Ng J."/>
            <person name="Yang L."/>
            <person name="Wu L."/>
            <person name="Xiao J."/>
            <person name="Feng Y."/>
            <person name="Chen Y."/>
            <person name="Sun X."/>
            <person name="Zhang Y."/>
            <person name="Marsh G.A."/>
            <person name="Crameri G."/>
            <person name="Broder C.C."/>
            <person name="Frey K.G."/>
            <person name="Wang L.F."/>
            <person name="Wang J."/>
        </authorList>
    </citation>
    <scope>NUCLEOTIDE SEQUENCE [LARGE SCALE GENOMIC DNA]</scope>
</reference>
<dbReference type="SUPFAM" id="SSF47473">
    <property type="entry name" value="EF-hand"/>
    <property type="match status" value="1"/>
</dbReference>
<dbReference type="PROSITE" id="PS50222">
    <property type="entry name" value="EF_HAND_2"/>
    <property type="match status" value="1"/>
</dbReference>
<dbReference type="AlphaFoldDB" id="L5M5N4"/>
<evidence type="ECO:0000259" key="3">
    <source>
        <dbReference type="PROSITE" id="PS50222"/>
    </source>
</evidence>
<dbReference type="InterPro" id="IPR018247">
    <property type="entry name" value="EF_Hand_1_Ca_BS"/>
</dbReference>
<dbReference type="GO" id="GO:0005509">
    <property type="term" value="F:calcium ion binding"/>
    <property type="evidence" value="ECO:0007669"/>
    <property type="project" value="InterPro"/>
</dbReference>
<keyword evidence="5" id="KW-1185">Reference proteome</keyword>
<dbReference type="PROSITE" id="PS00018">
    <property type="entry name" value="EF_HAND_1"/>
    <property type="match status" value="2"/>
</dbReference>
<dbReference type="Proteomes" id="UP000010556">
    <property type="component" value="Unassembled WGS sequence"/>
</dbReference>
<dbReference type="Pfam" id="PF13202">
    <property type="entry name" value="EF-hand_5"/>
    <property type="match status" value="1"/>
</dbReference>
<dbReference type="EMBL" id="KB103926">
    <property type="protein sequence ID" value="ELK33691.1"/>
    <property type="molecule type" value="Genomic_DNA"/>
</dbReference>
<evidence type="ECO:0000313" key="5">
    <source>
        <dbReference type="Proteomes" id="UP000010556"/>
    </source>
</evidence>
<name>L5M5N4_MYODS</name>
<organism evidence="4 5">
    <name type="scientific">Myotis davidii</name>
    <name type="common">David's myotis</name>
    <dbReference type="NCBI Taxonomy" id="225400"/>
    <lineage>
        <taxon>Eukaryota</taxon>
        <taxon>Metazoa</taxon>
        <taxon>Chordata</taxon>
        <taxon>Craniata</taxon>
        <taxon>Vertebrata</taxon>
        <taxon>Euteleostomi</taxon>
        <taxon>Mammalia</taxon>
        <taxon>Eutheria</taxon>
        <taxon>Laurasiatheria</taxon>
        <taxon>Chiroptera</taxon>
        <taxon>Yangochiroptera</taxon>
        <taxon>Vespertilionidae</taxon>
        <taxon>Myotis</taxon>
    </lineage>
</organism>
<keyword evidence="1" id="KW-0479">Metal-binding</keyword>
<dbReference type="Gene3D" id="1.10.238.10">
    <property type="entry name" value="EF-hand"/>
    <property type="match status" value="1"/>
</dbReference>
<proteinExistence type="predicted"/>
<dbReference type="InterPro" id="IPR002048">
    <property type="entry name" value="EF_hand_dom"/>
</dbReference>
<protein>
    <submittedName>
        <fullName evidence="4">Follistatin-related protein 4</fullName>
    </submittedName>
</protein>
<feature type="domain" description="EF-hand" evidence="3">
    <location>
        <begin position="34"/>
        <end position="69"/>
    </location>
</feature>
<gene>
    <name evidence="4" type="ORF">MDA_GLEAN10009154</name>
</gene>